<dbReference type="InterPro" id="IPR040256">
    <property type="entry name" value="At4g02000-like"/>
</dbReference>
<proteinExistence type="predicted"/>
<protein>
    <recommendedName>
        <fullName evidence="3">DUF4283 domain-containing protein</fullName>
    </recommendedName>
</protein>
<accession>A0ABD1HFI7</accession>
<evidence type="ECO:0000313" key="2">
    <source>
        <dbReference type="Proteomes" id="UP001567538"/>
    </source>
</evidence>
<dbReference type="Proteomes" id="UP001567538">
    <property type="component" value="Unassembled WGS sequence"/>
</dbReference>
<dbReference type="AlphaFoldDB" id="A0ABD1HFI7"/>
<reference evidence="1 2" key="1">
    <citation type="submission" date="2024-06" db="EMBL/GenBank/DDBJ databases">
        <title>A chromosome level genome sequence of Diviner's sage (Salvia divinorum).</title>
        <authorList>
            <person name="Ford S.A."/>
            <person name="Ro D.-K."/>
            <person name="Ness R.W."/>
            <person name="Phillips M.A."/>
        </authorList>
    </citation>
    <scope>NUCLEOTIDE SEQUENCE [LARGE SCALE GENOMIC DNA]</scope>
    <source>
        <strain evidence="1">SAF-2024a</strain>
        <tissue evidence="1">Leaf</tissue>
    </source>
</reference>
<name>A0ABD1HFI7_SALDI</name>
<comment type="caution">
    <text evidence="1">The sequence shown here is derived from an EMBL/GenBank/DDBJ whole genome shotgun (WGS) entry which is preliminary data.</text>
</comment>
<organism evidence="1 2">
    <name type="scientific">Salvia divinorum</name>
    <name type="common">Maria pastora</name>
    <name type="synonym">Diviner's sage</name>
    <dbReference type="NCBI Taxonomy" id="28513"/>
    <lineage>
        <taxon>Eukaryota</taxon>
        <taxon>Viridiplantae</taxon>
        <taxon>Streptophyta</taxon>
        <taxon>Embryophyta</taxon>
        <taxon>Tracheophyta</taxon>
        <taxon>Spermatophyta</taxon>
        <taxon>Magnoliopsida</taxon>
        <taxon>eudicotyledons</taxon>
        <taxon>Gunneridae</taxon>
        <taxon>Pentapetalae</taxon>
        <taxon>asterids</taxon>
        <taxon>lamiids</taxon>
        <taxon>Lamiales</taxon>
        <taxon>Lamiaceae</taxon>
        <taxon>Nepetoideae</taxon>
        <taxon>Mentheae</taxon>
        <taxon>Salviinae</taxon>
        <taxon>Salvia</taxon>
        <taxon>Salvia subgen. Calosphace</taxon>
    </lineage>
</organism>
<evidence type="ECO:0008006" key="3">
    <source>
        <dbReference type="Google" id="ProtNLM"/>
    </source>
</evidence>
<evidence type="ECO:0000313" key="1">
    <source>
        <dbReference type="EMBL" id="KAL1554048.1"/>
    </source>
</evidence>
<keyword evidence="2" id="KW-1185">Reference proteome</keyword>
<sequence>MEKTRQKGPFEVFGTPLVLQPIPSNFDQGMEPEVRVPVWLHLVDLPLDLRNLTVISKIASYIGTPLTTDFKILKRETMDGPRIPMML</sequence>
<dbReference type="PANTHER" id="PTHR31286">
    <property type="entry name" value="GLYCINE-RICH CELL WALL STRUCTURAL PROTEIN 1.8-LIKE"/>
    <property type="match status" value="1"/>
</dbReference>
<dbReference type="PANTHER" id="PTHR31286:SF180">
    <property type="entry name" value="OS10G0362600 PROTEIN"/>
    <property type="match status" value="1"/>
</dbReference>
<dbReference type="EMBL" id="JBEAFC010000006">
    <property type="protein sequence ID" value="KAL1554048.1"/>
    <property type="molecule type" value="Genomic_DNA"/>
</dbReference>
<gene>
    <name evidence="1" type="ORF">AAHA92_14647</name>
</gene>